<dbReference type="FunFam" id="3.40.120.10:FF:000003">
    <property type="entry name" value="Phosphoglucosamine mutase"/>
    <property type="match status" value="1"/>
</dbReference>
<dbReference type="GO" id="GO:0009252">
    <property type="term" value="P:peptidoglycan biosynthetic process"/>
    <property type="evidence" value="ECO:0007669"/>
    <property type="project" value="UniProtKB-ARBA"/>
</dbReference>
<dbReference type="OrthoDB" id="9803322at2"/>
<feature type="binding site" evidence="6">
    <location>
        <position position="251"/>
    </location>
    <ligand>
        <name>Mg(2+)</name>
        <dbReference type="ChEBI" id="CHEBI:18420"/>
    </ligand>
</feature>
<dbReference type="InterPro" id="IPR005841">
    <property type="entry name" value="Alpha-D-phosphohexomutase_SF"/>
</dbReference>
<dbReference type="NCBIfam" id="TIGR01455">
    <property type="entry name" value="glmM"/>
    <property type="match status" value="1"/>
</dbReference>
<dbReference type="GO" id="GO:0006048">
    <property type="term" value="P:UDP-N-acetylglucosamine biosynthetic process"/>
    <property type="evidence" value="ECO:0007669"/>
    <property type="project" value="TreeGrafter"/>
</dbReference>
<feature type="domain" description="Alpha-D-phosphohexomutase alpha/beta/alpha" evidence="11">
    <location>
        <begin position="163"/>
        <end position="260"/>
    </location>
</feature>
<dbReference type="NCBIfam" id="NF008139">
    <property type="entry name" value="PRK10887.1"/>
    <property type="match status" value="1"/>
</dbReference>
<dbReference type="PROSITE" id="PS00710">
    <property type="entry name" value="PGM_PMM"/>
    <property type="match status" value="1"/>
</dbReference>
<dbReference type="PANTHER" id="PTHR42946">
    <property type="entry name" value="PHOSPHOHEXOSE MUTASE"/>
    <property type="match status" value="1"/>
</dbReference>
<feature type="modified residue" description="Phosphoserine" evidence="6">
    <location>
        <position position="108"/>
    </location>
</feature>
<dbReference type="AlphaFoldDB" id="A0A4V2RRZ4"/>
<dbReference type="FunFam" id="3.40.120.10:FF:000001">
    <property type="entry name" value="Phosphoglucosamine mutase"/>
    <property type="match status" value="1"/>
</dbReference>
<sequence length="452" mass="48456">MEKANVSSTRKFFGTDGVRGKVGSGKMTPELALKLGWAAGRVLSRIGTRKVLIGKDTRISGYMFESALEAGLSAAGLNVLLMGPMPTPAVAYLTRTFRAEAGVVISASHNPYYDNGIKFFSSTGTKLDDELELEIEAELEKPLDCVESHLLGKVSRITDAAGRYIEYCKGNFPADQTLEGLKLVVDCAHGATYHIAPNVFRELGAEVIVIGDKPNGTNINDQVGATAMAKICETVLAEQADLGIALDGDGDRIMMVNRNGEVIDGDQILYILAKDALNRGVLKGGVVGTQMSNLGLELALKALDIPFLRSKVGDRYVMELLTERGWRIGGENSGHIVNLDHGTTGDGIVAGIQVLAAMRRSDMTLEQLTAPVTLLPQVLVNVRFEGTKDPLQAAAVKFAVAEVERALGERGRVLLRKSGTEPLIRVMVEGEDETLVKQYAEQIATAVTTAVS</sequence>
<evidence type="ECO:0000259" key="10">
    <source>
        <dbReference type="Pfam" id="PF02878"/>
    </source>
</evidence>
<feature type="binding site" description="via phosphate group" evidence="6">
    <location>
        <position position="108"/>
    </location>
    <ligand>
        <name>Mg(2+)</name>
        <dbReference type="ChEBI" id="CHEBI:18420"/>
    </ligand>
</feature>
<feature type="binding site" evidence="6">
    <location>
        <position position="249"/>
    </location>
    <ligand>
        <name>Mg(2+)</name>
        <dbReference type="ChEBI" id="CHEBI:18420"/>
    </ligand>
</feature>
<dbReference type="EMBL" id="SLWF01000023">
    <property type="protein sequence ID" value="TCN81514.1"/>
    <property type="molecule type" value="Genomic_DNA"/>
</dbReference>
<dbReference type="PRINTS" id="PR00509">
    <property type="entry name" value="PGMPMM"/>
</dbReference>
<dbReference type="InterPro" id="IPR050060">
    <property type="entry name" value="Phosphoglucosamine_mutase"/>
</dbReference>
<feature type="domain" description="Alpha-D-phosphohexomutase alpha/beta/alpha" evidence="12">
    <location>
        <begin position="264"/>
        <end position="369"/>
    </location>
</feature>
<dbReference type="Gene3D" id="3.30.310.50">
    <property type="entry name" value="Alpha-D-phosphohexomutase, C-terminal domain"/>
    <property type="match status" value="1"/>
</dbReference>
<dbReference type="InterPro" id="IPR005843">
    <property type="entry name" value="A-D-PHexomutase_C"/>
</dbReference>
<evidence type="ECO:0000259" key="11">
    <source>
        <dbReference type="Pfam" id="PF02879"/>
    </source>
</evidence>
<dbReference type="Gene3D" id="3.40.120.10">
    <property type="entry name" value="Alpha-D-Glucose-1,6-Bisphosphate, subunit A, domain 3"/>
    <property type="match status" value="3"/>
</dbReference>
<comment type="catalytic activity">
    <reaction evidence="6 8">
        <text>alpha-D-glucosamine 1-phosphate = D-glucosamine 6-phosphate</text>
        <dbReference type="Rhea" id="RHEA:23424"/>
        <dbReference type="ChEBI" id="CHEBI:58516"/>
        <dbReference type="ChEBI" id="CHEBI:58725"/>
        <dbReference type="EC" id="5.4.2.10"/>
    </reaction>
</comment>
<comment type="cofactor">
    <cofactor evidence="6">
        <name>Mg(2+)</name>
        <dbReference type="ChEBI" id="CHEBI:18420"/>
    </cofactor>
    <text evidence="6">Binds 1 Mg(2+) ion per subunit.</text>
</comment>
<keyword evidence="4 6" id="KW-0460">Magnesium</keyword>
<dbReference type="CDD" id="cd05802">
    <property type="entry name" value="GlmM"/>
    <property type="match status" value="1"/>
</dbReference>
<comment type="function">
    <text evidence="6 8">Catalyzes the conversion of glucosamine-6-phosphate to glucosamine-1-phosphate.</text>
</comment>
<feature type="active site" description="Phosphoserine intermediate" evidence="6">
    <location>
        <position position="108"/>
    </location>
</feature>
<evidence type="ECO:0000313" key="14">
    <source>
        <dbReference type="Proteomes" id="UP000294832"/>
    </source>
</evidence>
<dbReference type="GO" id="GO:0004615">
    <property type="term" value="F:phosphomannomutase activity"/>
    <property type="evidence" value="ECO:0007669"/>
    <property type="project" value="TreeGrafter"/>
</dbReference>
<dbReference type="FunFam" id="3.30.310.50:FF:000001">
    <property type="entry name" value="Phosphoglucosamine mutase"/>
    <property type="match status" value="1"/>
</dbReference>
<dbReference type="InterPro" id="IPR005844">
    <property type="entry name" value="A-D-PHexomutase_a/b/a-I"/>
</dbReference>
<comment type="caution">
    <text evidence="13">The sequence shown here is derived from an EMBL/GenBank/DDBJ whole genome shotgun (WGS) entry which is preliminary data.</text>
</comment>
<keyword evidence="2 6" id="KW-0597">Phosphoprotein</keyword>
<evidence type="ECO:0000256" key="7">
    <source>
        <dbReference type="RuleBase" id="RU004326"/>
    </source>
</evidence>
<reference evidence="13 14" key="1">
    <citation type="submission" date="2019-03" db="EMBL/GenBank/DDBJ databases">
        <title>Freshwater and sediment microbial communities from various areas in North America, analyzing microbe dynamics in response to fracking.</title>
        <authorList>
            <person name="Lamendella R."/>
        </authorList>
    </citation>
    <scope>NUCLEOTIDE SEQUENCE [LARGE SCALE GENOMIC DNA]</scope>
    <source>
        <strain evidence="13 14">74A</strain>
    </source>
</reference>
<gene>
    <name evidence="6" type="primary">glmM</name>
    <name evidence="13" type="ORF">EDC91_12326</name>
</gene>
<dbReference type="GO" id="GO:0005975">
    <property type="term" value="P:carbohydrate metabolic process"/>
    <property type="evidence" value="ECO:0007669"/>
    <property type="project" value="InterPro"/>
</dbReference>
<feature type="domain" description="Alpha-D-phosphohexomutase C-terminal" evidence="9">
    <location>
        <begin position="379"/>
        <end position="445"/>
    </location>
</feature>
<dbReference type="Pfam" id="PF02879">
    <property type="entry name" value="PGM_PMM_II"/>
    <property type="match status" value="1"/>
</dbReference>
<dbReference type="InterPro" id="IPR016066">
    <property type="entry name" value="A-D-PHexomutase_CS"/>
</dbReference>
<dbReference type="Pfam" id="PF02880">
    <property type="entry name" value="PGM_PMM_III"/>
    <property type="match status" value="1"/>
</dbReference>
<dbReference type="Pfam" id="PF02878">
    <property type="entry name" value="PGM_PMM_I"/>
    <property type="match status" value="1"/>
</dbReference>
<evidence type="ECO:0000259" key="9">
    <source>
        <dbReference type="Pfam" id="PF00408"/>
    </source>
</evidence>
<comment type="similarity">
    <text evidence="1 6 7">Belongs to the phosphohexose mutase family.</text>
</comment>
<evidence type="ECO:0000256" key="3">
    <source>
        <dbReference type="ARBA" id="ARBA00022723"/>
    </source>
</evidence>
<dbReference type="PANTHER" id="PTHR42946:SF1">
    <property type="entry name" value="PHOSPHOGLUCOMUTASE (ALPHA-D-GLUCOSE-1,6-BISPHOSPHATE-DEPENDENT)"/>
    <property type="match status" value="1"/>
</dbReference>
<evidence type="ECO:0000256" key="5">
    <source>
        <dbReference type="ARBA" id="ARBA00023235"/>
    </source>
</evidence>
<feature type="binding site" evidence="6">
    <location>
        <position position="247"/>
    </location>
    <ligand>
        <name>Mg(2+)</name>
        <dbReference type="ChEBI" id="CHEBI:18420"/>
    </ligand>
</feature>
<protein>
    <recommendedName>
        <fullName evidence="6 8">Phosphoglucosamine mutase</fullName>
        <ecNumber evidence="6 8">5.4.2.10</ecNumber>
    </recommendedName>
</protein>
<dbReference type="EC" id="5.4.2.10" evidence="6 8"/>
<evidence type="ECO:0000256" key="1">
    <source>
        <dbReference type="ARBA" id="ARBA00010231"/>
    </source>
</evidence>
<dbReference type="SUPFAM" id="SSF55957">
    <property type="entry name" value="Phosphoglucomutase, C-terminal domain"/>
    <property type="match status" value="1"/>
</dbReference>
<dbReference type="Pfam" id="PF00408">
    <property type="entry name" value="PGM_PMM_IV"/>
    <property type="match status" value="1"/>
</dbReference>
<evidence type="ECO:0000256" key="4">
    <source>
        <dbReference type="ARBA" id="ARBA00022842"/>
    </source>
</evidence>
<dbReference type="Proteomes" id="UP000294832">
    <property type="component" value="Unassembled WGS sequence"/>
</dbReference>
<organism evidence="13 14">
    <name type="scientific">Shewanella fodinae</name>
    <dbReference type="NCBI Taxonomy" id="552357"/>
    <lineage>
        <taxon>Bacteria</taxon>
        <taxon>Pseudomonadati</taxon>
        <taxon>Pseudomonadota</taxon>
        <taxon>Gammaproteobacteria</taxon>
        <taxon>Alteromonadales</taxon>
        <taxon>Shewanellaceae</taxon>
        <taxon>Shewanella</taxon>
    </lineage>
</organism>
<evidence type="ECO:0000313" key="13">
    <source>
        <dbReference type="EMBL" id="TCN81514.1"/>
    </source>
</evidence>
<evidence type="ECO:0000259" key="12">
    <source>
        <dbReference type="Pfam" id="PF02880"/>
    </source>
</evidence>
<proteinExistence type="inferred from homology"/>
<accession>A0A4V2RRZ4</accession>
<dbReference type="GO" id="GO:0000287">
    <property type="term" value="F:magnesium ion binding"/>
    <property type="evidence" value="ECO:0007669"/>
    <property type="project" value="UniProtKB-UniRule"/>
</dbReference>
<comment type="PTM">
    <text evidence="6">Activated by phosphorylation.</text>
</comment>
<evidence type="ECO:0000256" key="8">
    <source>
        <dbReference type="RuleBase" id="RU004327"/>
    </source>
</evidence>
<keyword evidence="3 6" id="KW-0479">Metal-binding</keyword>
<keyword evidence="5 6" id="KW-0413">Isomerase</keyword>
<dbReference type="InterPro" id="IPR016055">
    <property type="entry name" value="A-D-PHexomutase_a/b/a-I/II/III"/>
</dbReference>
<dbReference type="InterPro" id="IPR005846">
    <property type="entry name" value="A-D-PHexomutase_a/b/a-III"/>
</dbReference>
<dbReference type="HAMAP" id="MF_01554_B">
    <property type="entry name" value="GlmM_B"/>
    <property type="match status" value="1"/>
</dbReference>
<name>A0A4V2RRZ4_9GAMM</name>
<dbReference type="SUPFAM" id="SSF53738">
    <property type="entry name" value="Phosphoglucomutase, first 3 domains"/>
    <property type="match status" value="3"/>
</dbReference>
<dbReference type="InterPro" id="IPR005845">
    <property type="entry name" value="A-D-PHexomutase_a/b/a-II"/>
</dbReference>
<dbReference type="GO" id="GO:0008966">
    <property type="term" value="F:phosphoglucosamine mutase activity"/>
    <property type="evidence" value="ECO:0007669"/>
    <property type="project" value="UniProtKB-UniRule"/>
</dbReference>
<dbReference type="InterPro" id="IPR036900">
    <property type="entry name" value="A-D-PHexomutase_C_sf"/>
</dbReference>
<dbReference type="GO" id="GO:0005829">
    <property type="term" value="C:cytosol"/>
    <property type="evidence" value="ECO:0007669"/>
    <property type="project" value="TreeGrafter"/>
</dbReference>
<evidence type="ECO:0000256" key="6">
    <source>
        <dbReference type="HAMAP-Rule" id="MF_01554"/>
    </source>
</evidence>
<evidence type="ECO:0000256" key="2">
    <source>
        <dbReference type="ARBA" id="ARBA00022553"/>
    </source>
</evidence>
<feature type="domain" description="Alpha-D-phosphohexomutase alpha/beta/alpha" evidence="10">
    <location>
        <begin position="11"/>
        <end position="141"/>
    </location>
</feature>
<dbReference type="InterPro" id="IPR006352">
    <property type="entry name" value="GlmM_bact"/>
</dbReference>
<keyword evidence="14" id="KW-1185">Reference proteome</keyword>